<name>A0A411PL94_9GAMM</name>
<dbReference type="KEGG" id="smai:EXU30_17415"/>
<dbReference type="EMBL" id="CP036200">
    <property type="protein sequence ID" value="QBF84251.1"/>
    <property type="molecule type" value="Genomic_DNA"/>
</dbReference>
<dbReference type="PANTHER" id="PTHR30336:SF4">
    <property type="entry name" value="ENVELOPE BIOGENESIS FACTOR ELYC"/>
    <property type="match status" value="1"/>
</dbReference>
<keyword evidence="4" id="KW-1185">Reference proteome</keyword>
<feature type="transmembrane region" description="Helical" evidence="1">
    <location>
        <begin position="44"/>
        <end position="62"/>
    </location>
</feature>
<gene>
    <name evidence="3" type="ORF">EXU30_17415</name>
</gene>
<dbReference type="InterPro" id="IPR003848">
    <property type="entry name" value="DUF218"/>
</dbReference>
<protein>
    <submittedName>
        <fullName evidence="3">YdcF family protein</fullName>
    </submittedName>
</protein>
<dbReference type="Proteomes" id="UP000291106">
    <property type="component" value="Chromosome"/>
</dbReference>
<dbReference type="GO" id="GO:0000270">
    <property type="term" value="P:peptidoglycan metabolic process"/>
    <property type="evidence" value="ECO:0007669"/>
    <property type="project" value="TreeGrafter"/>
</dbReference>
<sequence length="280" mass="30263">MFWVKKVLSQFVMPIPVSLLLITAGVLLLGYGYTRAKQNWPASLGKACCVLGVAVLALFSQANVSNALVKPLEQSYPANTNPITTECVVMVLGSGNQEQAGLSATQQLSTTSLARLTEGLKQLRLGKQGEQGDQSGQVQIGFSQTCQLIVSGWGGQGARHSHAQMMKQAAIELGVPEQLITTFDTPMDTIEEAYFAYQMIGDKPFRLVTSATHMPRSMTIFTSLGLSPQAAPADYAIAHGPWWRLSAQNLLNSQKAIHEYVGRAWLEIKGLQPIDGGSNQ</sequence>
<dbReference type="GO" id="GO:0005886">
    <property type="term" value="C:plasma membrane"/>
    <property type="evidence" value="ECO:0007669"/>
    <property type="project" value="TreeGrafter"/>
</dbReference>
<feature type="transmembrane region" description="Helical" evidence="1">
    <location>
        <begin position="12"/>
        <end position="32"/>
    </location>
</feature>
<keyword evidence="1" id="KW-0472">Membrane</keyword>
<reference evidence="3 4" key="1">
    <citation type="submission" date="2019-02" db="EMBL/GenBank/DDBJ databases">
        <title>Shewanella sp. D4-2 isolated from Dokdo Island.</title>
        <authorList>
            <person name="Baek K."/>
        </authorList>
    </citation>
    <scope>NUCLEOTIDE SEQUENCE [LARGE SCALE GENOMIC DNA]</scope>
    <source>
        <strain evidence="3 4">D4-2</strain>
    </source>
</reference>
<feature type="domain" description="DUF218" evidence="2">
    <location>
        <begin position="88"/>
        <end position="262"/>
    </location>
</feature>
<dbReference type="PANTHER" id="PTHR30336">
    <property type="entry name" value="INNER MEMBRANE PROTEIN, PROBABLE PERMEASE"/>
    <property type="match status" value="1"/>
</dbReference>
<dbReference type="GO" id="GO:0043164">
    <property type="term" value="P:Gram-negative-bacterium-type cell wall biogenesis"/>
    <property type="evidence" value="ECO:0007669"/>
    <property type="project" value="TreeGrafter"/>
</dbReference>
<keyword evidence="1" id="KW-1133">Transmembrane helix</keyword>
<evidence type="ECO:0000259" key="2">
    <source>
        <dbReference type="Pfam" id="PF02698"/>
    </source>
</evidence>
<dbReference type="Pfam" id="PF02698">
    <property type="entry name" value="DUF218"/>
    <property type="match status" value="1"/>
</dbReference>
<evidence type="ECO:0000313" key="4">
    <source>
        <dbReference type="Proteomes" id="UP000291106"/>
    </source>
</evidence>
<organism evidence="3 4">
    <name type="scientific">Shewanella maritima</name>
    <dbReference type="NCBI Taxonomy" id="2520507"/>
    <lineage>
        <taxon>Bacteria</taxon>
        <taxon>Pseudomonadati</taxon>
        <taxon>Pseudomonadota</taxon>
        <taxon>Gammaproteobacteria</taxon>
        <taxon>Alteromonadales</taxon>
        <taxon>Shewanellaceae</taxon>
        <taxon>Shewanella</taxon>
    </lineage>
</organism>
<keyword evidence="1" id="KW-0812">Transmembrane</keyword>
<evidence type="ECO:0000313" key="3">
    <source>
        <dbReference type="EMBL" id="QBF84251.1"/>
    </source>
</evidence>
<dbReference type="RefSeq" id="WP_130602175.1">
    <property type="nucleotide sequence ID" value="NZ_CP036200.1"/>
</dbReference>
<dbReference type="InterPro" id="IPR051599">
    <property type="entry name" value="Cell_Envelope_Assoc"/>
</dbReference>
<dbReference type="OrthoDB" id="9809813at2"/>
<accession>A0A411PL94</accession>
<dbReference type="CDD" id="cd06259">
    <property type="entry name" value="YdcF-like"/>
    <property type="match status" value="1"/>
</dbReference>
<proteinExistence type="predicted"/>
<evidence type="ECO:0000256" key="1">
    <source>
        <dbReference type="SAM" id="Phobius"/>
    </source>
</evidence>
<dbReference type="AlphaFoldDB" id="A0A411PL94"/>